<sequence length="288" mass="33341">MATIHRRVTRSGYVRYRAQVRIKNQPWVSATFRKRSDATKWARQTESAQITRAYSPPNAPLRYRFSDAVDRYRREVLPTKSTDEQKRQSFQLQRWRDLLGDIFVDDITPGAIARVRDQLMGDPYGLAPATVVRYLAVLSHLYTVASSEWEWLETNPVRRVRRPKLPRGRVRFLDKGELSALLRACQRSEHPSLYPIVVLAVSTGMRKGEMLGLRWQDVDLVRNRITLEQTKNGDRRSVPLVGRARAVISEYARVRRIDTPLVFPSRRKPRVPADLRKPWAKAVETAGL</sequence>
<evidence type="ECO:0000259" key="4">
    <source>
        <dbReference type="PROSITE" id="PS51898"/>
    </source>
</evidence>
<dbReference type="InterPro" id="IPR013762">
    <property type="entry name" value="Integrase-like_cat_sf"/>
</dbReference>
<organism evidence="5">
    <name type="scientific">marine metagenome</name>
    <dbReference type="NCBI Taxonomy" id="408172"/>
    <lineage>
        <taxon>unclassified sequences</taxon>
        <taxon>metagenomes</taxon>
        <taxon>ecological metagenomes</taxon>
    </lineage>
</organism>
<dbReference type="InterPro" id="IPR011010">
    <property type="entry name" value="DNA_brk_join_enz"/>
</dbReference>
<dbReference type="GO" id="GO:0003677">
    <property type="term" value="F:DNA binding"/>
    <property type="evidence" value="ECO:0007669"/>
    <property type="project" value="UniProtKB-KW"/>
</dbReference>
<dbReference type="Pfam" id="PF00589">
    <property type="entry name" value="Phage_integrase"/>
    <property type="match status" value="1"/>
</dbReference>
<dbReference type="Gene3D" id="1.10.150.130">
    <property type="match status" value="1"/>
</dbReference>
<proteinExistence type="inferred from homology"/>
<protein>
    <recommendedName>
        <fullName evidence="4">Tyr recombinase domain-containing protein</fullName>
    </recommendedName>
</protein>
<keyword evidence="3" id="KW-0233">DNA recombination</keyword>
<dbReference type="PROSITE" id="PS51898">
    <property type="entry name" value="TYR_RECOMBINASE"/>
    <property type="match status" value="1"/>
</dbReference>
<evidence type="ECO:0000256" key="1">
    <source>
        <dbReference type="ARBA" id="ARBA00008857"/>
    </source>
</evidence>
<dbReference type="GO" id="GO:0015074">
    <property type="term" value="P:DNA integration"/>
    <property type="evidence" value="ECO:0007669"/>
    <property type="project" value="InterPro"/>
</dbReference>
<evidence type="ECO:0000256" key="2">
    <source>
        <dbReference type="ARBA" id="ARBA00023125"/>
    </source>
</evidence>
<gene>
    <name evidence="5" type="ORF">METZ01_LOCUS329925</name>
</gene>
<dbReference type="InterPro" id="IPR050090">
    <property type="entry name" value="Tyrosine_recombinase_XerCD"/>
</dbReference>
<keyword evidence="2" id="KW-0238">DNA-binding</keyword>
<dbReference type="Gene3D" id="1.10.443.10">
    <property type="entry name" value="Intergrase catalytic core"/>
    <property type="match status" value="1"/>
</dbReference>
<evidence type="ECO:0000313" key="5">
    <source>
        <dbReference type="EMBL" id="SVC77071.1"/>
    </source>
</evidence>
<name>A0A382PYK6_9ZZZZ</name>
<accession>A0A382PYK6</accession>
<dbReference type="PANTHER" id="PTHR30349">
    <property type="entry name" value="PHAGE INTEGRASE-RELATED"/>
    <property type="match status" value="1"/>
</dbReference>
<reference evidence="5" key="1">
    <citation type="submission" date="2018-05" db="EMBL/GenBank/DDBJ databases">
        <authorList>
            <person name="Lanie J.A."/>
            <person name="Ng W.-L."/>
            <person name="Kazmierczak K.M."/>
            <person name="Andrzejewski T.M."/>
            <person name="Davidsen T.M."/>
            <person name="Wayne K.J."/>
            <person name="Tettelin H."/>
            <person name="Glass J.I."/>
            <person name="Rusch D."/>
            <person name="Podicherti R."/>
            <person name="Tsui H.-C.T."/>
            <person name="Winkler M.E."/>
        </authorList>
    </citation>
    <scope>NUCLEOTIDE SEQUENCE</scope>
</reference>
<dbReference type="GO" id="GO:0006310">
    <property type="term" value="P:DNA recombination"/>
    <property type="evidence" value="ECO:0007669"/>
    <property type="project" value="UniProtKB-KW"/>
</dbReference>
<dbReference type="EMBL" id="UINC01109918">
    <property type="protein sequence ID" value="SVC77071.1"/>
    <property type="molecule type" value="Genomic_DNA"/>
</dbReference>
<dbReference type="InterPro" id="IPR010998">
    <property type="entry name" value="Integrase_recombinase_N"/>
</dbReference>
<comment type="similarity">
    <text evidence="1">Belongs to the 'phage' integrase family.</text>
</comment>
<feature type="non-terminal residue" evidence="5">
    <location>
        <position position="288"/>
    </location>
</feature>
<dbReference type="InterPro" id="IPR002104">
    <property type="entry name" value="Integrase_catalytic"/>
</dbReference>
<evidence type="ECO:0000256" key="3">
    <source>
        <dbReference type="ARBA" id="ARBA00023172"/>
    </source>
</evidence>
<dbReference type="CDD" id="cd00796">
    <property type="entry name" value="INT_Rci_Hp1_C"/>
    <property type="match status" value="1"/>
</dbReference>
<dbReference type="AlphaFoldDB" id="A0A382PYK6"/>
<dbReference type="SUPFAM" id="SSF56349">
    <property type="entry name" value="DNA breaking-rejoining enzymes"/>
    <property type="match status" value="1"/>
</dbReference>
<dbReference type="PANTHER" id="PTHR30349:SF64">
    <property type="entry name" value="PROPHAGE INTEGRASE INTD-RELATED"/>
    <property type="match status" value="1"/>
</dbReference>
<feature type="domain" description="Tyr recombinase" evidence="4">
    <location>
        <begin position="168"/>
        <end position="288"/>
    </location>
</feature>